<evidence type="ECO:0000313" key="2">
    <source>
        <dbReference type="EMBL" id="MEQ2553656.1"/>
    </source>
</evidence>
<protein>
    <recommendedName>
        <fullName evidence="4">Tail fiber protein</fullName>
    </recommendedName>
</protein>
<proteinExistence type="predicted"/>
<evidence type="ECO:0000313" key="3">
    <source>
        <dbReference type="Proteomes" id="UP001546774"/>
    </source>
</evidence>
<dbReference type="Proteomes" id="UP001546774">
    <property type="component" value="Unassembled WGS sequence"/>
</dbReference>
<keyword evidence="3" id="KW-1185">Reference proteome</keyword>
<evidence type="ECO:0008006" key="4">
    <source>
        <dbReference type="Google" id="ProtNLM"/>
    </source>
</evidence>
<accession>A0ABV1H1T0</accession>
<sequence>MNKTYGRINWENYPSDETPLNESNLNKIDVATDEIDNRVITLDTTKATKEEVSTLVQDVAFEEKTGIITITKKNGSKITIDTQMEKIAVNFSYNAETQQIILTLIDGTKQYIDLAALITQYEFLESDTVAFSIDSAGKVSAIVKEASIQEKHLRPNYLADIKVEVAKAQASQSAAAKSESNAKASETAAATSESNAAASATKAQSYATGGTNSRTGEDTDNAKYYSQQSAQSQSAAATSADTANTKAEEAAASAATAKTSADNAAGSANLANEKANSAANSATIAVSNSNAAQQYASNAAASADTAQNYAVADTDSAKYYYEQARRISESFSGALRPMGTVAFANLPALSEADGGSMYNISDQFTTTAEFKEGAGNTIPAGANVYKTEDGKWDVLAGTPVTGVKGSAESEYRRGNVDITAENVGAIPAGGNAGSATTVQDYNDTSKKIKVGWVGNSLSQDQILGVACYASGDDDIVKAKIKDVSKATFVNWLGTVLAANNAAHLGRNGNAGYPMTFNWAGKDGQPSWLWGGENGEDMYVYNPSNFSVNYAESAGNSVKVNGHTVNSDVPSDAKFTDTKGRYIGTAVTKPQDKTEMYITYLSSGYIVMAGKTVSKSYAMNTQYGNAFWAPFTIYLPPSIVKNIDSVNITPFAETGLISASINGYTSEQITGFVWSPQNETKSISFHVTVHGRA</sequence>
<feature type="compositionally biased region" description="Low complexity" evidence="1">
    <location>
        <begin position="174"/>
        <end position="205"/>
    </location>
</feature>
<feature type="region of interest" description="Disordered" evidence="1">
    <location>
        <begin position="225"/>
        <end position="244"/>
    </location>
</feature>
<evidence type="ECO:0000256" key="1">
    <source>
        <dbReference type="SAM" id="MobiDB-lite"/>
    </source>
</evidence>
<feature type="region of interest" description="Disordered" evidence="1">
    <location>
        <begin position="174"/>
        <end position="220"/>
    </location>
</feature>
<reference evidence="2" key="1">
    <citation type="submission" date="2024-03" db="EMBL/GenBank/DDBJ databases">
        <title>Human intestinal bacterial collection.</title>
        <authorList>
            <person name="Pauvert C."/>
            <person name="Hitch T.C.A."/>
            <person name="Clavel T."/>
        </authorList>
    </citation>
    <scope>NUCLEOTIDE SEQUENCE [LARGE SCALE GENOMIC DNA]</scope>
    <source>
        <strain evidence="2">CLA-AA-H89B</strain>
    </source>
</reference>
<gene>
    <name evidence="2" type="ORF">WMO37_01320</name>
</gene>
<feature type="compositionally biased region" description="Low complexity" evidence="1">
    <location>
        <begin position="226"/>
        <end position="244"/>
    </location>
</feature>
<name>A0ABV1H1T0_9FIRM</name>
<comment type="caution">
    <text evidence="2">The sequence shown here is derived from an EMBL/GenBank/DDBJ whole genome shotgun (WGS) entry which is preliminary data.</text>
</comment>
<dbReference type="EMBL" id="JBBMFS010000001">
    <property type="protein sequence ID" value="MEQ2553656.1"/>
    <property type="molecule type" value="Genomic_DNA"/>
</dbReference>
<organism evidence="2 3">
    <name type="scientific">Lachnospira intestinalis</name>
    <dbReference type="NCBI Taxonomy" id="3133158"/>
    <lineage>
        <taxon>Bacteria</taxon>
        <taxon>Bacillati</taxon>
        <taxon>Bacillota</taxon>
        <taxon>Clostridia</taxon>
        <taxon>Lachnospirales</taxon>
        <taxon>Lachnospiraceae</taxon>
        <taxon>Lachnospira</taxon>
    </lineage>
</organism>